<evidence type="ECO:0000313" key="1">
    <source>
        <dbReference type="EMBL" id="SUF57255.1"/>
    </source>
</evidence>
<dbReference type="Proteomes" id="UP000254597">
    <property type="component" value="Unassembled WGS sequence"/>
</dbReference>
<proteinExistence type="predicted"/>
<sequence length="41" mass="4626">MVLSILSYFDGPYAIQYCSSSTETIHTPYYTTQFIITLISG</sequence>
<organism evidence="1 2">
    <name type="scientific">Salmonella enterica</name>
    <name type="common">Salmonella choleraesuis</name>
    <dbReference type="NCBI Taxonomy" id="28901"/>
    <lineage>
        <taxon>Bacteria</taxon>
        <taxon>Pseudomonadati</taxon>
        <taxon>Pseudomonadota</taxon>
        <taxon>Gammaproteobacteria</taxon>
        <taxon>Enterobacterales</taxon>
        <taxon>Enterobacteriaceae</taxon>
        <taxon>Salmonella</taxon>
    </lineage>
</organism>
<dbReference type="EMBL" id="UGWP01000004">
    <property type="protein sequence ID" value="SUF57255.1"/>
    <property type="molecule type" value="Genomic_DNA"/>
</dbReference>
<dbReference type="AlphaFoldDB" id="A0A379QJB7"/>
<reference evidence="1 2" key="1">
    <citation type="submission" date="2018-06" db="EMBL/GenBank/DDBJ databases">
        <authorList>
            <consortium name="Pathogen Informatics"/>
            <person name="Doyle S."/>
        </authorList>
    </citation>
    <scope>NUCLEOTIDE SEQUENCE [LARGE SCALE GENOMIC DNA]</scope>
    <source>
        <strain evidence="1 2">NCTC10252</strain>
    </source>
</reference>
<evidence type="ECO:0000313" key="2">
    <source>
        <dbReference type="Proteomes" id="UP000254597"/>
    </source>
</evidence>
<name>A0A379QJB7_SALER</name>
<accession>A0A379QJB7</accession>
<protein>
    <submittedName>
        <fullName evidence="1">Uncharacterized protein</fullName>
    </submittedName>
</protein>
<gene>
    <name evidence="1" type="ORF">NCTC10252_02517</name>
</gene>